<organism evidence="1 2">
    <name type="scientific">Lithocarpus litseifolius</name>
    <dbReference type="NCBI Taxonomy" id="425828"/>
    <lineage>
        <taxon>Eukaryota</taxon>
        <taxon>Viridiplantae</taxon>
        <taxon>Streptophyta</taxon>
        <taxon>Embryophyta</taxon>
        <taxon>Tracheophyta</taxon>
        <taxon>Spermatophyta</taxon>
        <taxon>Magnoliopsida</taxon>
        <taxon>eudicotyledons</taxon>
        <taxon>Gunneridae</taxon>
        <taxon>Pentapetalae</taxon>
        <taxon>rosids</taxon>
        <taxon>fabids</taxon>
        <taxon>Fagales</taxon>
        <taxon>Fagaceae</taxon>
        <taxon>Lithocarpus</taxon>
    </lineage>
</organism>
<sequence length="198" mass="23099">MYGYLIKPHGFISKLILTSATQISLFPIVIQEAAAQIGGLNCMKLTIWSTLPTWDTSYYMDSQPAHILVLISDFSRSPYYFWYTRETYLSFDDPHDLAQEWSNFMSNKIHDVQKELNHDFRLYGYTNRIAVYGPRPLASRLIGKRKITKDNRIMTKNRAPTFLPIIYCTLCENYRAYHVHEANSNSDPLDYDNYANTD</sequence>
<gene>
    <name evidence="1" type="ORF">SO802_022298</name>
</gene>
<dbReference type="AlphaFoldDB" id="A0AAW2CJ89"/>
<dbReference type="Proteomes" id="UP001459277">
    <property type="component" value="Unassembled WGS sequence"/>
</dbReference>
<comment type="caution">
    <text evidence="1">The sequence shown here is derived from an EMBL/GenBank/DDBJ whole genome shotgun (WGS) entry which is preliminary data.</text>
</comment>
<accession>A0AAW2CJ89</accession>
<proteinExistence type="predicted"/>
<name>A0AAW2CJ89_9ROSI</name>
<reference evidence="1 2" key="1">
    <citation type="submission" date="2024-01" db="EMBL/GenBank/DDBJ databases">
        <title>A telomere-to-telomere, gap-free genome of sweet tea (Lithocarpus litseifolius).</title>
        <authorList>
            <person name="Zhou J."/>
        </authorList>
    </citation>
    <scope>NUCLEOTIDE SEQUENCE [LARGE SCALE GENOMIC DNA]</scope>
    <source>
        <strain evidence="1">Zhou-2022a</strain>
        <tissue evidence="1">Leaf</tissue>
    </source>
</reference>
<evidence type="ECO:0000313" key="1">
    <source>
        <dbReference type="EMBL" id="KAK9997612.1"/>
    </source>
</evidence>
<evidence type="ECO:0000313" key="2">
    <source>
        <dbReference type="Proteomes" id="UP001459277"/>
    </source>
</evidence>
<dbReference type="EMBL" id="JAZDWU010000007">
    <property type="protein sequence ID" value="KAK9997612.1"/>
    <property type="molecule type" value="Genomic_DNA"/>
</dbReference>
<protein>
    <submittedName>
        <fullName evidence="1">Uncharacterized protein</fullName>
    </submittedName>
</protein>
<keyword evidence="2" id="KW-1185">Reference proteome</keyword>